<keyword evidence="3" id="KW-1185">Reference proteome</keyword>
<accession>A0ABX2ZM10</accession>
<keyword evidence="1" id="KW-0472">Membrane</keyword>
<keyword evidence="1" id="KW-1133">Transmembrane helix</keyword>
<protein>
    <recommendedName>
        <fullName evidence="4">DUF2953 domain-containing protein</fullName>
    </recommendedName>
</protein>
<evidence type="ECO:0000313" key="3">
    <source>
        <dbReference type="Proteomes" id="UP000094580"/>
    </source>
</evidence>
<proteinExistence type="predicted"/>
<organism evidence="2 3">
    <name type="scientific">Gottfriedia luciferensis</name>
    <dbReference type="NCBI Taxonomy" id="178774"/>
    <lineage>
        <taxon>Bacteria</taxon>
        <taxon>Bacillati</taxon>
        <taxon>Bacillota</taxon>
        <taxon>Bacilli</taxon>
        <taxon>Bacillales</taxon>
        <taxon>Bacillaceae</taxon>
        <taxon>Gottfriedia</taxon>
    </lineage>
</organism>
<dbReference type="InterPro" id="IPR021338">
    <property type="entry name" value="DUF2953"/>
</dbReference>
<evidence type="ECO:0000313" key="2">
    <source>
        <dbReference type="EMBL" id="ODG90755.1"/>
    </source>
</evidence>
<evidence type="ECO:0000256" key="1">
    <source>
        <dbReference type="SAM" id="Phobius"/>
    </source>
</evidence>
<dbReference type="RefSeq" id="WP_069034621.1">
    <property type="nucleotide sequence ID" value="NZ_MDKC01000033.1"/>
</dbReference>
<dbReference type="EMBL" id="MDKC01000033">
    <property type="protein sequence ID" value="ODG90755.1"/>
    <property type="molecule type" value="Genomic_DNA"/>
</dbReference>
<name>A0ABX2ZM10_9BACI</name>
<gene>
    <name evidence="2" type="ORF">BED47_09905</name>
</gene>
<dbReference type="Proteomes" id="UP000094580">
    <property type="component" value="Unassembled WGS sequence"/>
</dbReference>
<dbReference type="Pfam" id="PF11167">
    <property type="entry name" value="DUF2953"/>
    <property type="match status" value="1"/>
</dbReference>
<sequence>MLYIYSILIFIAIVVLLLIIFVLFINMKVNILSVYTNEERFMNIKLSILNNLLHFAFTIPLKRPKEVKEDVSDLEKKRDLSVFQQIDFFINLYSNGHTIITKFLNTVQIYNLTYHIHFGVGNSALTGISIGTAYSAIGIFENLLKKFTIVHHPPTIDITPNYYTSVMETTGKIRFSFSVRKAVFAGLLLLKAYLKTRKDFKATHPIETN</sequence>
<keyword evidence="1" id="KW-0812">Transmembrane</keyword>
<reference evidence="2 3" key="1">
    <citation type="submission" date="2016-07" db="EMBL/GenBank/DDBJ databases">
        <authorList>
            <person name="Townsley L."/>
            <person name="Shank E.A."/>
        </authorList>
    </citation>
    <scope>NUCLEOTIDE SEQUENCE [LARGE SCALE GENOMIC DNA]</scope>
    <source>
        <strain evidence="2 3">CH01</strain>
    </source>
</reference>
<comment type="caution">
    <text evidence="2">The sequence shown here is derived from an EMBL/GenBank/DDBJ whole genome shotgun (WGS) entry which is preliminary data.</text>
</comment>
<evidence type="ECO:0008006" key="4">
    <source>
        <dbReference type="Google" id="ProtNLM"/>
    </source>
</evidence>
<feature type="transmembrane region" description="Helical" evidence="1">
    <location>
        <begin position="6"/>
        <end position="25"/>
    </location>
</feature>